<sequence>MKFFIVSCFLVILGTSLAELEKRSALKRVVRSTFGQLNNGFTEQMKTLIIANCVENGFVGIEDDLRQTFADFDVCSAKMKLYVDTKENYLKNIEECSVEPTKKIKSCLTKKQSYFPDYLLNMVRKQVELGYDDRDIIITDLTPCMKIFENADVASSYLTCLSDTAKRTNDTARIPDTVEIMCSRALPAVKCMTDILDKECTPYPLVKKYIQDNLKANEYPCQQKYD</sequence>
<dbReference type="InParanoid" id="A0A6P7GGE8"/>
<evidence type="ECO:0000256" key="1">
    <source>
        <dbReference type="SAM" id="SignalP"/>
    </source>
</evidence>
<gene>
    <name evidence="4" type="primary">LOC114342220</name>
</gene>
<reference evidence="4" key="1">
    <citation type="submission" date="2025-04" db="UniProtKB">
        <authorList>
            <consortium name="RefSeq"/>
        </authorList>
    </citation>
    <scope>IDENTIFICATION</scope>
    <source>
        <tissue evidence="4">Whole insect</tissue>
    </source>
</reference>
<dbReference type="Proteomes" id="UP001652700">
    <property type="component" value="Unplaced"/>
</dbReference>
<accession>A0A6P7GGE8</accession>
<feature type="signal peptide" evidence="1">
    <location>
        <begin position="1"/>
        <end position="18"/>
    </location>
</feature>
<keyword evidence="3" id="KW-1185">Reference proteome</keyword>
<name>A0A6P7GGE8_DIAVI</name>
<evidence type="ECO:0000313" key="4">
    <source>
        <dbReference type="RefSeq" id="XP_028148811.1"/>
    </source>
</evidence>
<dbReference type="EnsemblMetazoa" id="XM_050642872.1">
    <property type="protein sequence ID" value="XP_050498829.1"/>
    <property type="gene ID" value="LOC126879687"/>
</dbReference>
<feature type="chain" id="PRO_5027789430" evidence="1">
    <location>
        <begin position="19"/>
        <end position="226"/>
    </location>
</feature>
<dbReference type="AlphaFoldDB" id="A0A6P7GGE8"/>
<protein>
    <submittedName>
        <fullName evidence="4">Uncharacterized protein LOC114342220 isoform X1</fullName>
    </submittedName>
</protein>
<evidence type="ECO:0000313" key="3">
    <source>
        <dbReference type="Proteomes" id="UP001652700"/>
    </source>
</evidence>
<evidence type="ECO:0000313" key="2">
    <source>
        <dbReference type="EnsemblMetazoa" id="XP_050498829.1"/>
    </source>
</evidence>
<organism evidence="4">
    <name type="scientific">Diabrotica virgifera virgifera</name>
    <name type="common">western corn rootworm</name>
    <dbReference type="NCBI Taxonomy" id="50390"/>
    <lineage>
        <taxon>Eukaryota</taxon>
        <taxon>Metazoa</taxon>
        <taxon>Ecdysozoa</taxon>
        <taxon>Arthropoda</taxon>
        <taxon>Hexapoda</taxon>
        <taxon>Insecta</taxon>
        <taxon>Pterygota</taxon>
        <taxon>Neoptera</taxon>
        <taxon>Endopterygota</taxon>
        <taxon>Coleoptera</taxon>
        <taxon>Polyphaga</taxon>
        <taxon>Cucujiformia</taxon>
        <taxon>Chrysomeloidea</taxon>
        <taxon>Chrysomelidae</taxon>
        <taxon>Galerucinae</taxon>
        <taxon>Diabroticina</taxon>
        <taxon>Diabroticites</taxon>
        <taxon>Diabrotica</taxon>
    </lineage>
</organism>
<keyword evidence="1" id="KW-0732">Signal</keyword>
<reference evidence="2" key="2">
    <citation type="submission" date="2025-05" db="UniProtKB">
        <authorList>
            <consortium name="EnsemblMetazoa"/>
        </authorList>
    </citation>
    <scope>IDENTIFICATION</scope>
</reference>
<proteinExistence type="predicted"/>
<dbReference type="RefSeq" id="XP_028148811.1">
    <property type="nucleotide sequence ID" value="XM_028293010.1"/>
</dbReference>